<proteinExistence type="inferred from homology"/>
<dbReference type="PROSITE" id="PS00917">
    <property type="entry name" value="ASN_GLN_ASE_2"/>
    <property type="match status" value="1"/>
</dbReference>
<dbReference type="SMART" id="SM00870">
    <property type="entry name" value="Asparaginase"/>
    <property type="match status" value="1"/>
</dbReference>
<dbReference type="Proteomes" id="UP001199469">
    <property type="component" value="Unassembled WGS sequence"/>
</dbReference>
<accession>A0ABS8P5T0</accession>
<dbReference type="PRINTS" id="PR00139">
    <property type="entry name" value="ASNGLNASE"/>
</dbReference>
<dbReference type="InterPro" id="IPR027474">
    <property type="entry name" value="L-asparaginase_N"/>
</dbReference>
<dbReference type="InterPro" id="IPR040919">
    <property type="entry name" value="Asparaginase_C"/>
</dbReference>
<dbReference type="EMBL" id="JAJNDB010000001">
    <property type="protein sequence ID" value="MCD2193615.1"/>
    <property type="molecule type" value="Genomic_DNA"/>
</dbReference>
<evidence type="ECO:0000259" key="4">
    <source>
        <dbReference type="Pfam" id="PF00710"/>
    </source>
</evidence>
<feature type="domain" description="L-asparaginase N-terminal" evidence="4">
    <location>
        <begin position="2"/>
        <end position="185"/>
    </location>
</feature>
<dbReference type="InterPro" id="IPR037152">
    <property type="entry name" value="L-asparaginase_N_sf"/>
</dbReference>
<dbReference type="InterPro" id="IPR006034">
    <property type="entry name" value="Asparaginase/glutaminase-like"/>
</dbReference>
<reference evidence="6 7" key="1">
    <citation type="submission" date="2021-11" db="EMBL/GenBank/DDBJ databases">
        <title>Draft genome sequence of Actinomycetospora sp. SF1 isolated from the rhizosphere soil.</title>
        <authorList>
            <person name="Duangmal K."/>
            <person name="Chantavorakit T."/>
        </authorList>
    </citation>
    <scope>NUCLEOTIDE SEQUENCE [LARGE SCALE GENOMIC DNA]</scope>
    <source>
        <strain evidence="6 7">TBRC 5722</strain>
    </source>
</reference>
<evidence type="ECO:0000259" key="5">
    <source>
        <dbReference type="Pfam" id="PF17763"/>
    </source>
</evidence>
<feature type="active site" evidence="3">
    <location>
        <position position="82"/>
    </location>
</feature>
<evidence type="ECO:0000313" key="7">
    <source>
        <dbReference type="Proteomes" id="UP001199469"/>
    </source>
</evidence>
<dbReference type="InterPro" id="IPR027473">
    <property type="entry name" value="L-asparaginase_C"/>
</dbReference>
<dbReference type="PROSITE" id="PS51732">
    <property type="entry name" value="ASN_GLN_ASE_3"/>
    <property type="match status" value="1"/>
</dbReference>
<dbReference type="PANTHER" id="PTHR11707">
    <property type="entry name" value="L-ASPARAGINASE"/>
    <property type="match status" value="1"/>
</dbReference>
<sequence>MITTGGTAASRARPGGGVGVAVAGAALLAEVRAPQGWRVEVIEAMSVNSYALSLADLDRLHETVRAVLARPEVGGVVVVHGTDTLEETAMLVALSHDDPRPVVFTGAQRPHDHPEADGPGNLQDAVTAAAAPGLRGRGVVVCFAGRLDHAIGGRKVHTSALEAFADPDHAPLGFVDGDNVQVRGRPGSCRERSVLPAAPIAGLRVGVIPVYPGADRSGLDAEIAAGARGLVLEATGCGNANPDIVAAVAEARAAGIAVLVSTRVPAGATRAVYDRGGGADLVRAGAVMAGDLRPGQARILLLVLLAHQAELNDVAVQTFTAAA</sequence>
<gene>
    <name evidence="6" type="ORF">LQ327_09500</name>
</gene>
<dbReference type="SUPFAM" id="SSF53774">
    <property type="entry name" value="Glutaminase/Asparaginase"/>
    <property type="match status" value="1"/>
</dbReference>
<evidence type="ECO:0000256" key="3">
    <source>
        <dbReference type="PROSITE-ProRule" id="PRU10100"/>
    </source>
</evidence>
<dbReference type="PANTHER" id="PTHR11707:SF28">
    <property type="entry name" value="60 KDA LYSOPHOSPHOLIPASE"/>
    <property type="match status" value="1"/>
</dbReference>
<dbReference type="InterPro" id="IPR036152">
    <property type="entry name" value="Asp/glu_Ase-like_sf"/>
</dbReference>
<dbReference type="RefSeq" id="WP_230731923.1">
    <property type="nucleotide sequence ID" value="NZ_JAJNDB010000001.1"/>
</dbReference>
<evidence type="ECO:0000313" key="6">
    <source>
        <dbReference type="EMBL" id="MCD2193615.1"/>
    </source>
</evidence>
<evidence type="ECO:0000256" key="2">
    <source>
        <dbReference type="ARBA" id="ARBA00022801"/>
    </source>
</evidence>
<dbReference type="PIRSF" id="PIRSF500176">
    <property type="entry name" value="L_ASNase"/>
    <property type="match status" value="1"/>
</dbReference>
<dbReference type="InterPro" id="IPR004550">
    <property type="entry name" value="AsnASE_II"/>
</dbReference>
<dbReference type="Gene3D" id="3.40.50.1170">
    <property type="entry name" value="L-asparaginase, N-terminal domain"/>
    <property type="match status" value="1"/>
</dbReference>
<comment type="similarity">
    <text evidence="1">Belongs to the asparaginase 1 family.</text>
</comment>
<evidence type="ECO:0000256" key="1">
    <source>
        <dbReference type="ARBA" id="ARBA00010518"/>
    </source>
</evidence>
<dbReference type="Pfam" id="PF00710">
    <property type="entry name" value="Asparaginase"/>
    <property type="match status" value="1"/>
</dbReference>
<organism evidence="6 7">
    <name type="scientific">Actinomycetospora endophytica</name>
    <dbReference type="NCBI Taxonomy" id="2291215"/>
    <lineage>
        <taxon>Bacteria</taxon>
        <taxon>Bacillati</taxon>
        <taxon>Actinomycetota</taxon>
        <taxon>Actinomycetes</taxon>
        <taxon>Pseudonocardiales</taxon>
        <taxon>Pseudonocardiaceae</taxon>
        <taxon>Actinomycetospora</taxon>
    </lineage>
</organism>
<keyword evidence="2" id="KW-0378">Hydrolase</keyword>
<comment type="caution">
    <text evidence="6">The sequence shown here is derived from an EMBL/GenBank/DDBJ whole genome shotgun (WGS) entry which is preliminary data.</text>
</comment>
<dbReference type="Pfam" id="PF17763">
    <property type="entry name" value="Asparaginase_C"/>
    <property type="match status" value="1"/>
</dbReference>
<protein>
    <submittedName>
        <fullName evidence="6">Asparaginase</fullName>
    </submittedName>
</protein>
<dbReference type="InterPro" id="IPR027475">
    <property type="entry name" value="Asparaginase/glutaminase_AS2"/>
</dbReference>
<dbReference type="Gene3D" id="3.40.50.40">
    <property type="match status" value="1"/>
</dbReference>
<dbReference type="PIRSF" id="PIRSF001220">
    <property type="entry name" value="L-ASNase_gatD"/>
    <property type="match status" value="1"/>
</dbReference>
<feature type="domain" description="Asparaginase/glutaminase C-terminal" evidence="5">
    <location>
        <begin position="204"/>
        <end position="314"/>
    </location>
</feature>
<dbReference type="CDD" id="cd08964">
    <property type="entry name" value="L-asparaginase_II"/>
    <property type="match status" value="1"/>
</dbReference>
<name>A0ABS8P5T0_9PSEU</name>
<dbReference type="SFLD" id="SFLDS00057">
    <property type="entry name" value="Glutaminase/Asparaginase"/>
    <property type="match status" value="1"/>
</dbReference>
<keyword evidence="7" id="KW-1185">Reference proteome</keyword>